<proteinExistence type="inferred from homology"/>
<dbReference type="Pfam" id="PF13041">
    <property type="entry name" value="PPR_2"/>
    <property type="match status" value="1"/>
</dbReference>
<feature type="repeat" description="PPR" evidence="3">
    <location>
        <begin position="517"/>
        <end position="551"/>
    </location>
</feature>
<dbReference type="Pfam" id="PF01535">
    <property type="entry name" value="PPR"/>
    <property type="match status" value="4"/>
</dbReference>
<dbReference type="PANTHER" id="PTHR46128">
    <property type="entry name" value="MITOCHONDRIAL GROUP I INTRON SPLICING FACTOR CCM1"/>
    <property type="match status" value="1"/>
</dbReference>
<feature type="repeat" description="PPR" evidence="3">
    <location>
        <begin position="482"/>
        <end position="516"/>
    </location>
</feature>
<evidence type="ECO:0000256" key="3">
    <source>
        <dbReference type="PROSITE-ProRule" id="PRU00708"/>
    </source>
</evidence>
<protein>
    <submittedName>
        <fullName evidence="5">Pentatricopeptide repeat-containing protein At3g16710, mitochondrial</fullName>
    </submittedName>
</protein>
<organism evidence="4 5">
    <name type="scientific">Spinacia oleracea</name>
    <name type="common">Spinach</name>
    <dbReference type="NCBI Taxonomy" id="3562"/>
    <lineage>
        <taxon>Eukaryota</taxon>
        <taxon>Viridiplantae</taxon>
        <taxon>Streptophyta</taxon>
        <taxon>Embryophyta</taxon>
        <taxon>Tracheophyta</taxon>
        <taxon>Spermatophyta</taxon>
        <taxon>Magnoliopsida</taxon>
        <taxon>eudicotyledons</taxon>
        <taxon>Gunneridae</taxon>
        <taxon>Pentapetalae</taxon>
        <taxon>Caryophyllales</taxon>
        <taxon>Chenopodiaceae</taxon>
        <taxon>Chenopodioideae</taxon>
        <taxon>Anserineae</taxon>
        <taxon>Spinacia</taxon>
    </lineage>
</organism>
<sequence length="572" mass="65766">MKLRASIFSLLLLPHHHRIHHRRQIPQLSFPLFFSSTAELKPNHPTPHKISLSYPNEFIPQFFSLAKTLFQNPRNFKALSQLDSLLSHSQSFDSVTSVAIIEGLCQLKKLNRAKNLFLHLKDNLKVNPYFAFSLVFDCLVKDGKLDDVEVQWGEISNGYGINLSDYVIYVSKCGDLDEIKKVCDRVLMGSRVLERQSYVALIGVLCRYNEGSMAKLLLHEMYCRGFNIDDVTYIVIFQCLCRNGDLNAADWELRKMITAGFDVDMCIYESFMHGLCKNGKFKEAKKLFDKLMKRDCFTGSSKPEFLKKGRRVVFQLNYNGEFPEIMVYEMYIRSLCVVGKLDDAEVLLKKMMKKSSMAQVCVYGSFINALFRNGREEDALKFFHVECKKGLVCSNQLARYMFFQYCEKDRVDDATKFFNIRTVSSCKDGCGPGRVGSGQNRARINPVADCNCLLGSLWSVGRILEAEKYFELMKNGELAPPNLATYRVMVCGFCNNGDIRKALDIFEEMLINNITIDRFICEAVLTSLCKQGWFVEAYKYLDTMSRNGSAVSYTVWKRVFYSLIDDRDRLFH</sequence>
<keyword evidence="4" id="KW-1185">Reference proteome</keyword>
<dbReference type="AlphaFoldDB" id="A0A9R0I8I5"/>
<reference evidence="5" key="2">
    <citation type="submission" date="2025-08" db="UniProtKB">
        <authorList>
            <consortium name="RefSeq"/>
        </authorList>
    </citation>
    <scope>IDENTIFICATION</scope>
    <source>
        <tissue evidence="5">Leaf</tissue>
    </source>
</reference>
<keyword evidence="2" id="KW-0677">Repeat</keyword>
<evidence type="ECO:0000313" key="5">
    <source>
        <dbReference type="RefSeq" id="XP_021843469.2"/>
    </source>
</evidence>
<feature type="repeat" description="PPR" evidence="3">
    <location>
        <begin position="264"/>
        <end position="298"/>
    </location>
</feature>
<dbReference type="RefSeq" id="XP_021843469.2">
    <property type="nucleotide sequence ID" value="XM_021987777.2"/>
</dbReference>
<dbReference type="PANTHER" id="PTHR46128:SF357">
    <property type="entry name" value="PENTACOTRIPEPTIDE-REPEAT REGION OF PRORP DOMAIN-CONTAINING PROTEIN"/>
    <property type="match status" value="1"/>
</dbReference>
<dbReference type="InterPro" id="IPR050872">
    <property type="entry name" value="PPR_P_subfamily"/>
</dbReference>
<dbReference type="Gene3D" id="1.25.40.10">
    <property type="entry name" value="Tetratricopeptide repeat domain"/>
    <property type="match status" value="3"/>
</dbReference>
<dbReference type="InterPro" id="IPR002885">
    <property type="entry name" value="PPR_rpt"/>
</dbReference>
<evidence type="ECO:0000313" key="4">
    <source>
        <dbReference type="Proteomes" id="UP000813463"/>
    </source>
</evidence>
<dbReference type="InterPro" id="IPR011990">
    <property type="entry name" value="TPR-like_helical_dom_sf"/>
</dbReference>
<evidence type="ECO:0000256" key="2">
    <source>
        <dbReference type="ARBA" id="ARBA00022737"/>
    </source>
</evidence>
<accession>A0A9R0I8I5</accession>
<dbReference type="Proteomes" id="UP000813463">
    <property type="component" value="Chromosome 2"/>
</dbReference>
<dbReference type="NCBIfam" id="TIGR00756">
    <property type="entry name" value="PPR"/>
    <property type="match status" value="3"/>
</dbReference>
<dbReference type="PROSITE" id="PS51375">
    <property type="entry name" value="PPR"/>
    <property type="match status" value="4"/>
</dbReference>
<comment type="similarity">
    <text evidence="1">Belongs to the PPR family. P subfamily.</text>
</comment>
<name>A0A9R0I8I5_SPIOL</name>
<dbReference type="Pfam" id="PF12854">
    <property type="entry name" value="PPR_1"/>
    <property type="match status" value="2"/>
</dbReference>
<reference evidence="4" key="1">
    <citation type="journal article" date="2021" name="Nat. Commun.">
        <title>Genomic analyses provide insights into spinach domestication and the genetic basis of agronomic traits.</title>
        <authorList>
            <person name="Cai X."/>
            <person name="Sun X."/>
            <person name="Xu C."/>
            <person name="Sun H."/>
            <person name="Wang X."/>
            <person name="Ge C."/>
            <person name="Zhang Z."/>
            <person name="Wang Q."/>
            <person name="Fei Z."/>
            <person name="Jiao C."/>
            <person name="Wang Q."/>
        </authorList>
    </citation>
    <scope>NUCLEOTIDE SEQUENCE [LARGE SCALE GENOMIC DNA]</scope>
    <source>
        <strain evidence="4">cv. Varoflay</strain>
    </source>
</reference>
<dbReference type="GeneID" id="110783409"/>
<feature type="repeat" description="PPR" evidence="3">
    <location>
        <begin position="229"/>
        <end position="263"/>
    </location>
</feature>
<gene>
    <name evidence="5" type="primary">LOC110783409</name>
</gene>
<dbReference type="KEGG" id="soe:110783409"/>
<evidence type="ECO:0000256" key="1">
    <source>
        <dbReference type="ARBA" id="ARBA00007626"/>
    </source>
</evidence>